<evidence type="ECO:0000256" key="2">
    <source>
        <dbReference type="ARBA" id="ARBA00023125"/>
    </source>
</evidence>
<dbReference type="Pfam" id="PF07729">
    <property type="entry name" value="FCD"/>
    <property type="match status" value="1"/>
</dbReference>
<dbReference type="PANTHER" id="PTHR43537:SF5">
    <property type="entry name" value="UXU OPERON TRANSCRIPTIONAL REGULATOR"/>
    <property type="match status" value="1"/>
</dbReference>
<keyword evidence="3" id="KW-0804">Transcription</keyword>
<dbReference type="InterPro" id="IPR000524">
    <property type="entry name" value="Tscrpt_reg_HTH_GntR"/>
</dbReference>
<protein>
    <submittedName>
        <fullName evidence="5">FadR/GntR family transcriptional regulator</fullName>
    </submittedName>
</protein>
<feature type="domain" description="HTH gntR-type" evidence="4">
    <location>
        <begin position="2"/>
        <end position="70"/>
    </location>
</feature>
<name>A0ABV7YE48_9ACTN</name>
<evidence type="ECO:0000313" key="5">
    <source>
        <dbReference type="EMBL" id="MFC3762629.1"/>
    </source>
</evidence>
<dbReference type="EMBL" id="JBHRZH010000015">
    <property type="protein sequence ID" value="MFC3762629.1"/>
    <property type="molecule type" value="Genomic_DNA"/>
</dbReference>
<dbReference type="Proteomes" id="UP001595699">
    <property type="component" value="Unassembled WGS sequence"/>
</dbReference>
<dbReference type="Gene3D" id="1.20.120.530">
    <property type="entry name" value="GntR ligand-binding domain-like"/>
    <property type="match status" value="1"/>
</dbReference>
<dbReference type="SMART" id="SM00895">
    <property type="entry name" value="FCD"/>
    <property type="match status" value="1"/>
</dbReference>
<keyword evidence="6" id="KW-1185">Reference proteome</keyword>
<sequence length="226" mass="24759">MASSGRQLEGRIIDLIFEHGLSTGAAMPPEPQLVATLGASRNSVREALRALHTLGIVEIRHGYGTFVGQAPLTAVAPGLLFRTRLSVRDDPAALADLVQTRELLELGLLDDVVKAVDDALLTDLETAAAAMRTGSVSTLADADRRFHQTLYRSAGNELAAQLIDLFWDIYHQVEAELEPPYVDRERIAADHLRIVDALRSGDVDTVRAAVREHFKDLGARVEHVRR</sequence>
<dbReference type="PRINTS" id="PR00035">
    <property type="entry name" value="HTHGNTR"/>
</dbReference>
<dbReference type="InterPro" id="IPR036388">
    <property type="entry name" value="WH-like_DNA-bd_sf"/>
</dbReference>
<evidence type="ECO:0000313" key="6">
    <source>
        <dbReference type="Proteomes" id="UP001595699"/>
    </source>
</evidence>
<dbReference type="SUPFAM" id="SSF48008">
    <property type="entry name" value="GntR ligand-binding domain-like"/>
    <property type="match status" value="1"/>
</dbReference>
<dbReference type="Gene3D" id="1.10.10.10">
    <property type="entry name" value="Winged helix-like DNA-binding domain superfamily/Winged helix DNA-binding domain"/>
    <property type="match status" value="1"/>
</dbReference>
<evidence type="ECO:0000256" key="1">
    <source>
        <dbReference type="ARBA" id="ARBA00023015"/>
    </source>
</evidence>
<dbReference type="InterPro" id="IPR011711">
    <property type="entry name" value="GntR_C"/>
</dbReference>
<dbReference type="RefSeq" id="WP_205118906.1">
    <property type="nucleotide sequence ID" value="NZ_JAFBCM010000001.1"/>
</dbReference>
<keyword evidence="2" id="KW-0238">DNA-binding</keyword>
<dbReference type="PANTHER" id="PTHR43537">
    <property type="entry name" value="TRANSCRIPTIONAL REGULATOR, GNTR FAMILY"/>
    <property type="match status" value="1"/>
</dbReference>
<reference evidence="6" key="1">
    <citation type="journal article" date="2019" name="Int. J. Syst. Evol. Microbiol.">
        <title>The Global Catalogue of Microorganisms (GCM) 10K type strain sequencing project: providing services to taxonomists for standard genome sequencing and annotation.</title>
        <authorList>
            <consortium name="The Broad Institute Genomics Platform"/>
            <consortium name="The Broad Institute Genome Sequencing Center for Infectious Disease"/>
            <person name="Wu L."/>
            <person name="Ma J."/>
        </authorList>
    </citation>
    <scope>NUCLEOTIDE SEQUENCE [LARGE SCALE GENOMIC DNA]</scope>
    <source>
        <strain evidence="6">CGMCC 4.7241</strain>
    </source>
</reference>
<accession>A0ABV7YE48</accession>
<proteinExistence type="predicted"/>
<keyword evidence="1" id="KW-0805">Transcription regulation</keyword>
<organism evidence="5 6">
    <name type="scientific">Tenggerimyces flavus</name>
    <dbReference type="NCBI Taxonomy" id="1708749"/>
    <lineage>
        <taxon>Bacteria</taxon>
        <taxon>Bacillati</taxon>
        <taxon>Actinomycetota</taxon>
        <taxon>Actinomycetes</taxon>
        <taxon>Propionibacteriales</taxon>
        <taxon>Nocardioidaceae</taxon>
        <taxon>Tenggerimyces</taxon>
    </lineage>
</organism>
<evidence type="ECO:0000259" key="4">
    <source>
        <dbReference type="PROSITE" id="PS50949"/>
    </source>
</evidence>
<dbReference type="SUPFAM" id="SSF46785">
    <property type="entry name" value="Winged helix' DNA-binding domain"/>
    <property type="match status" value="1"/>
</dbReference>
<comment type="caution">
    <text evidence="5">The sequence shown here is derived from an EMBL/GenBank/DDBJ whole genome shotgun (WGS) entry which is preliminary data.</text>
</comment>
<dbReference type="PROSITE" id="PS50949">
    <property type="entry name" value="HTH_GNTR"/>
    <property type="match status" value="1"/>
</dbReference>
<dbReference type="Pfam" id="PF00392">
    <property type="entry name" value="GntR"/>
    <property type="match status" value="1"/>
</dbReference>
<dbReference type="InterPro" id="IPR036390">
    <property type="entry name" value="WH_DNA-bd_sf"/>
</dbReference>
<gene>
    <name evidence="5" type="ORF">ACFOUW_17430</name>
</gene>
<dbReference type="SMART" id="SM00345">
    <property type="entry name" value="HTH_GNTR"/>
    <property type="match status" value="1"/>
</dbReference>
<dbReference type="CDD" id="cd07377">
    <property type="entry name" value="WHTH_GntR"/>
    <property type="match status" value="1"/>
</dbReference>
<evidence type="ECO:0000256" key="3">
    <source>
        <dbReference type="ARBA" id="ARBA00023163"/>
    </source>
</evidence>
<dbReference type="InterPro" id="IPR008920">
    <property type="entry name" value="TF_FadR/GntR_C"/>
</dbReference>